<comment type="caution">
    <text evidence="3">The sequence shown here is derived from an EMBL/GenBank/DDBJ whole genome shotgun (WGS) entry which is preliminary data.</text>
</comment>
<evidence type="ECO:0000256" key="2">
    <source>
        <dbReference type="SAM" id="MobiDB-lite"/>
    </source>
</evidence>
<feature type="coiled-coil region" evidence="1">
    <location>
        <begin position="147"/>
        <end position="188"/>
    </location>
</feature>
<dbReference type="EMBL" id="BLLF01000906">
    <property type="protein sequence ID" value="GFH15829.1"/>
    <property type="molecule type" value="Genomic_DNA"/>
</dbReference>
<dbReference type="InterPro" id="IPR026140">
    <property type="entry name" value="Ribosomal_mS26"/>
</dbReference>
<gene>
    <name evidence="3" type="ORF">HaLaN_12136</name>
</gene>
<accession>A0A699Z9A3</accession>
<keyword evidence="4" id="KW-1185">Reference proteome</keyword>
<dbReference type="Pfam" id="PF14943">
    <property type="entry name" value="MRP-S26"/>
    <property type="match status" value="1"/>
</dbReference>
<reference evidence="3 4" key="1">
    <citation type="submission" date="2020-02" db="EMBL/GenBank/DDBJ databases">
        <title>Draft genome sequence of Haematococcus lacustris strain NIES-144.</title>
        <authorList>
            <person name="Morimoto D."/>
            <person name="Nakagawa S."/>
            <person name="Yoshida T."/>
            <person name="Sawayama S."/>
        </authorList>
    </citation>
    <scope>NUCLEOTIDE SEQUENCE [LARGE SCALE GENOMIC DNA]</scope>
    <source>
        <strain evidence="3 4">NIES-144</strain>
    </source>
</reference>
<evidence type="ECO:0000256" key="1">
    <source>
        <dbReference type="SAM" id="Coils"/>
    </source>
</evidence>
<dbReference type="Proteomes" id="UP000485058">
    <property type="component" value="Unassembled WGS sequence"/>
</dbReference>
<name>A0A699Z9A3_HAELA</name>
<feature type="compositionally biased region" description="Polar residues" evidence="2">
    <location>
        <begin position="74"/>
        <end position="89"/>
    </location>
</feature>
<organism evidence="3 4">
    <name type="scientific">Haematococcus lacustris</name>
    <name type="common">Green alga</name>
    <name type="synonym">Haematococcus pluvialis</name>
    <dbReference type="NCBI Taxonomy" id="44745"/>
    <lineage>
        <taxon>Eukaryota</taxon>
        <taxon>Viridiplantae</taxon>
        <taxon>Chlorophyta</taxon>
        <taxon>core chlorophytes</taxon>
        <taxon>Chlorophyceae</taxon>
        <taxon>CS clade</taxon>
        <taxon>Chlamydomonadales</taxon>
        <taxon>Haematococcaceae</taxon>
        <taxon>Haematococcus</taxon>
    </lineage>
</organism>
<evidence type="ECO:0000313" key="3">
    <source>
        <dbReference type="EMBL" id="GFH15829.1"/>
    </source>
</evidence>
<feature type="region of interest" description="Disordered" evidence="2">
    <location>
        <begin position="74"/>
        <end position="96"/>
    </location>
</feature>
<sequence>MKCNSHHIARSEYHAVAAAMPFSDCTKGHASKGKLASLGACSMTCIRRILQHLTPSTLMAELPGSARGFTSTSYSLAQAQPATTSSEEPPSNPLKRGTALFHRHMAARAVWRREMHALLTRWRAELMQNHREKQRHKHLLHTAALAQQTSERQKLVQQQQLQRAEEELRKACLEYEQANIKLSRAKLQAVKEARVQRTQRKRVARLLEASRHWVAPEELEQRIHQALDQPLPFGFVEPLITRQHQRL</sequence>
<proteinExistence type="predicted"/>
<protein>
    <submittedName>
        <fullName evidence="3">Uncharacterized protein</fullName>
    </submittedName>
</protein>
<keyword evidence="1" id="KW-0175">Coiled coil</keyword>
<dbReference type="GO" id="GO:0005763">
    <property type="term" value="C:mitochondrial small ribosomal subunit"/>
    <property type="evidence" value="ECO:0007669"/>
    <property type="project" value="InterPro"/>
</dbReference>
<evidence type="ECO:0000313" key="4">
    <source>
        <dbReference type="Proteomes" id="UP000485058"/>
    </source>
</evidence>
<dbReference type="AlphaFoldDB" id="A0A699Z9A3"/>